<dbReference type="PANTHER" id="PTHR27003:SF383">
    <property type="entry name" value="TYROSINE-PROTEIN KINASE, NON-RECEPTOR JAK_TYK2-RELATED"/>
    <property type="match status" value="1"/>
</dbReference>
<dbReference type="GO" id="GO:0005886">
    <property type="term" value="C:plasma membrane"/>
    <property type="evidence" value="ECO:0007669"/>
    <property type="project" value="TreeGrafter"/>
</dbReference>
<reference evidence="1" key="1">
    <citation type="submission" date="2023-03" db="EMBL/GenBank/DDBJ databases">
        <title>Chromosome-scale reference genome and RAD-based genetic map of yellow starthistle (Centaurea solstitialis) reveal putative structural variation and QTLs associated with invader traits.</title>
        <authorList>
            <person name="Reatini B."/>
            <person name="Cang F.A."/>
            <person name="Jiang Q."/>
            <person name="Mckibben M.T.W."/>
            <person name="Barker M.S."/>
            <person name="Rieseberg L.H."/>
            <person name="Dlugosch K.M."/>
        </authorList>
    </citation>
    <scope>NUCLEOTIDE SEQUENCE</scope>
    <source>
        <strain evidence="1">CAN-66</strain>
        <tissue evidence="1">Leaf</tissue>
    </source>
</reference>
<dbReference type="PANTHER" id="PTHR27003">
    <property type="entry name" value="OS07G0166700 PROTEIN"/>
    <property type="match status" value="1"/>
</dbReference>
<dbReference type="InterPro" id="IPR011009">
    <property type="entry name" value="Kinase-like_dom_sf"/>
</dbReference>
<sequence>MAPSKIEKQPKRNKFFRFSLFSLFHPLPSPSTSGPLQPVPRDNDDLRIALRDIVSATNNFDNQNRFHEDQHEDLYKSQLFLSGQLVDVVVQRLRCGGSDVFSPRDRDEVLKDISRLSGLKNKNVVSIVGFCDENDDEVIIVYEHPVNGTLDKHLPYLTLSWVQRLRICVTLAREIRNWNALGNMRISKILLDKDWEPMFLGISSYSRHHLVQLRFGMLLLDVLCDINKMTEDRYDLRDLFMNHYEQGTLDENIDYNLRKQMHPESLAIFSRIAVNCLRQPWENITDDGILRGLEKALELQLKHDNASVKFSAF</sequence>
<evidence type="ECO:0000313" key="2">
    <source>
        <dbReference type="Proteomes" id="UP001172457"/>
    </source>
</evidence>
<keyword evidence="2" id="KW-1185">Reference proteome</keyword>
<dbReference type="Gene3D" id="3.30.200.20">
    <property type="entry name" value="Phosphorylase Kinase, domain 1"/>
    <property type="match status" value="1"/>
</dbReference>
<evidence type="ECO:0000313" key="1">
    <source>
        <dbReference type="EMBL" id="KAJ9565043.1"/>
    </source>
</evidence>
<proteinExistence type="predicted"/>
<organism evidence="1 2">
    <name type="scientific">Centaurea solstitialis</name>
    <name type="common">yellow star-thistle</name>
    <dbReference type="NCBI Taxonomy" id="347529"/>
    <lineage>
        <taxon>Eukaryota</taxon>
        <taxon>Viridiplantae</taxon>
        <taxon>Streptophyta</taxon>
        <taxon>Embryophyta</taxon>
        <taxon>Tracheophyta</taxon>
        <taxon>Spermatophyta</taxon>
        <taxon>Magnoliopsida</taxon>
        <taxon>eudicotyledons</taxon>
        <taxon>Gunneridae</taxon>
        <taxon>Pentapetalae</taxon>
        <taxon>asterids</taxon>
        <taxon>campanulids</taxon>
        <taxon>Asterales</taxon>
        <taxon>Asteraceae</taxon>
        <taxon>Carduoideae</taxon>
        <taxon>Cardueae</taxon>
        <taxon>Centaureinae</taxon>
        <taxon>Centaurea</taxon>
    </lineage>
</organism>
<dbReference type="EMBL" id="JARYMX010000001">
    <property type="protein sequence ID" value="KAJ9565043.1"/>
    <property type="molecule type" value="Genomic_DNA"/>
</dbReference>
<protein>
    <recommendedName>
        <fullName evidence="3">Protein kinase domain-containing protein</fullName>
    </recommendedName>
</protein>
<dbReference type="InterPro" id="IPR045272">
    <property type="entry name" value="ANXUR1/2-like"/>
</dbReference>
<evidence type="ECO:0008006" key="3">
    <source>
        <dbReference type="Google" id="ProtNLM"/>
    </source>
</evidence>
<dbReference type="Proteomes" id="UP001172457">
    <property type="component" value="Chromosome 1"/>
</dbReference>
<dbReference type="GO" id="GO:0009506">
    <property type="term" value="C:plasmodesma"/>
    <property type="evidence" value="ECO:0007669"/>
    <property type="project" value="TreeGrafter"/>
</dbReference>
<dbReference type="SUPFAM" id="SSF56112">
    <property type="entry name" value="Protein kinase-like (PK-like)"/>
    <property type="match status" value="1"/>
</dbReference>
<accession>A0AA38U9G4</accession>
<comment type="caution">
    <text evidence="1">The sequence shown here is derived from an EMBL/GenBank/DDBJ whole genome shotgun (WGS) entry which is preliminary data.</text>
</comment>
<gene>
    <name evidence="1" type="ORF">OSB04_001009</name>
</gene>
<dbReference type="AlphaFoldDB" id="A0AA38U9G4"/>
<name>A0AA38U9G4_9ASTR</name>
<dbReference type="GO" id="GO:0004714">
    <property type="term" value="F:transmembrane receptor protein tyrosine kinase activity"/>
    <property type="evidence" value="ECO:0007669"/>
    <property type="project" value="InterPro"/>
</dbReference>